<dbReference type="GO" id="GO:0003677">
    <property type="term" value="F:DNA binding"/>
    <property type="evidence" value="ECO:0007669"/>
    <property type="project" value="InterPro"/>
</dbReference>
<dbReference type="InterPro" id="IPR013324">
    <property type="entry name" value="RNA_pol_sigma_r3/r4-like"/>
</dbReference>
<dbReference type="InterPro" id="IPR013325">
    <property type="entry name" value="RNA_pol_sigma_r2"/>
</dbReference>
<dbReference type="InterPro" id="IPR036388">
    <property type="entry name" value="WH-like_DNA-bd_sf"/>
</dbReference>
<comment type="similarity">
    <text evidence="1">Belongs to the sigma-70 factor family. ECF subfamily.</text>
</comment>
<dbReference type="RefSeq" id="WP_067886275.1">
    <property type="nucleotide sequence ID" value="NZ_VSFG01000009.1"/>
</dbReference>
<dbReference type="PANTHER" id="PTHR30173:SF43">
    <property type="entry name" value="ECF RNA POLYMERASE SIGMA FACTOR SIGI-RELATED"/>
    <property type="match status" value="1"/>
</dbReference>
<feature type="domain" description="RNA polymerase sigma factor 70 region 4 type 2" evidence="7">
    <location>
        <begin position="108"/>
        <end position="157"/>
    </location>
</feature>
<evidence type="ECO:0000256" key="5">
    <source>
        <dbReference type="ARBA" id="ARBA00023163"/>
    </source>
</evidence>
<dbReference type="SUPFAM" id="SSF88659">
    <property type="entry name" value="Sigma3 and sigma4 domains of RNA polymerase sigma factors"/>
    <property type="match status" value="1"/>
</dbReference>
<dbReference type="InterPro" id="IPR007627">
    <property type="entry name" value="RNA_pol_sigma70_r2"/>
</dbReference>
<dbReference type="Gene3D" id="1.10.1740.10">
    <property type="match status" value="1"/>
</dbReference>
<dbReference type="InterPro" id="IPR032710">
    <property type="entry name" value="NTF2-like_dom_sf"/>
</dbReference>
<keyword evidence="9" id="KW-1185">Reference proteome</keyword>
<organism evidence="8 9">
    <name type="scientific">Actinomadura chibensis</name>
    <dbReference type="NCBI Taxonomy" id="392828"/>
    <lineage>
        <taxon>Bacteria</taxon>
        <taxon>Bacillati</taxon>
        <taxon>Actinomycetota</taxon>
        <taxon>Actinomycetes</taxon>
        <taxon>Streptosporangiales</taxon>
        <taxon>Thermomonosporaceae</taxon>
        <taxon>Actinomadura</taxon>
    </lineage>
</organism>
<comment type="caution">
    <text evidence="8">The sequence shown here is derived from an EMBL/GenBank/DDBJ whole genome shotgun (WGS) entry which is preliminary data.</text>
</comment>
<dbReference type="InterPro" id="IPR013249">
    <property type="entry name" value="RNA_pol_sigma70_r4_t2"/>
</dbReference>
<evidence type="ECO:0000256" key="2">
    <source>
        <dbReference type="ARBA" id="ARBA00011344"/>
    </source>
</evidence>
<dbReference type="STRING" id="1220554.GCA_001552135_01266"/>
<evidence type="ECO:0000256" key="3">
    <source>
        <dbReference type="ARBA" id="ARBA00023015"/>
    </source>
</evidence>
<dbReference type="InterPro" id="IPR052704">
    <property type="entry name" value="ECF_Sigma-70_Domain"/>
</dbReference>
<dbReference type="GO" id="GO:0016987">
    <property type="term" value="F:sigma factor activity"/>
    <property type="evidence" value="ECO:0007669"/>
    <property type="project" value="UniProtKB-KW"/>
</dbReference>
<keyword evidence="4" id="KW-0731">Sigma factor</keyword>
<evidence type="ECO:0000256" key="4">
    <source>
        <dbReference type="ARBA" id="ARBA00023082"/>
    </source>
</evidence>
<dbReference type="GO" id="GO:0006352">
    <property type="term" value="P:DNA-templated transcription initiation"/>
    <property type="evidence" value="ECO:0007669"/>
    <property type="project" value="InterPro"/>
</dbReference>
<comment type="subunit">
    <text evidence="2">Interacts transiently with the RNA polymerase catalytic core formed by RpoA, RpoB, RpoC and RpoZ (2 alpha, 1 beta, 1 beta' and 1 omega subunit) to form the RNA polymerase holoenzyme that can initiate transcription.</text>
</comment>
<feature type="domain" description="RNA polymerase sigma-70 region 2" evidence="6">
    <location>
        <begin position="11"/>
        <end position="74"/>
    </location>
</feature>
<evidence type="ECO:0000313" key="9">
    <source>
        <dbReference type="Proteomes" id="UP000323380"/>
    </source>
</evidence>
<dbReference type="SUPFAM" id="SSF54427">
    <property type="entry name" value="NTF2-like"/>
    <property type="match status" value="1"/>
</dbReference>
<dbReference type="SUPFAM" id="SSF88946">
    <property type="entry name" value="Sigma2 domain of RNA polymerase sigma factors"/>
    <property type="match status" value="1"/>
</dbReference>
<dbReference type="EMBL" id="VSFG01000009">
    <property type="protein sequence ID" value="TYB42044.1"/>
    <property type="molecule type" value="Genomic_DNA"/>
</dbReference>
<dbReference type="Proteomes" id="UP000323380">
    <property type="component" value="Unassembled WGS sequence"/>
</dbReference>
<name>A0A5D0NC50_9ACTN</name>
<dbReference type="Gene3D" id="1.10.10.10">
    <property type="entry name" value="Winged helix-like DNA-binding domain superfamily/Winged helix DNA-binding domain"/>
    <property type="match status" value="1"/>
</dbReference>
<dbReference type="Pfam" id="PF08281">
    <property type="entry name" value="Sigma70_r4_2"/>
    <property type="match status" value="1"/>
</dbReference>
<dbReference type="InterPro" id="IPR014284">
    <property type="entry name" value="RNA_pol_sigma-70_dom"/>
</dbReference>
<evidence type="ECO:0000313" key="8">
    <source>
        <dbReference type="EMBL" id="TYB42044.1"/>
    </source>
</evidence>
<dbReference type="NCBIfam" id="TIGR02937">
    <property type="entry name" value="sigma70-ECF"/>
    <property type="match status" value="1"/>
</dbReference>
<accession>A0A5D0NC50</accession>
<evidence type="ECO:0000259" key="7">
    <source>
        <dbReference type="Pfam" id="PF08281"/>
    </source>
</evidence>
<reference evidence="8 9" key="1">
    <citation type="submission" date="2019-08" db="EMBL/GenBank/DDBJ databases">
        <title>Actinomadura sp. nov. CYP1-5 isolated from mountain soil.</title>
        <authorList>
            <person name="Songsumanus A."/>
            <person name="Kuncharoen N."/>
            <person name="Kudo T."/>
            <person name="Yuki M."/>
            <person name="Igarashi Y."/>
            <person name="Tanasupawat S."/>
        </authorList>
    </citation>
    <scope>NUCLEOTIDE SEQUENCE [LARGE SCALE GENOMIC DNA]</scope>
    <source>
        <strain evidence="8 9">JCM 14158</strain>
    </source>
</reference>
<dbReference type="PANTHER" id="PTHR30173">
    <property type="entry name" value="SIGMA 19 FACTOR"/>
    <property type="match status" value="1"/>
</dbReference>
<proteinExistence type="inferred from homology"/>
<gene>
    <name evidence="8" type="ORF">FXF69_34615</name>
</gene>
<evidence type="ECO:0000259" key="6">
    <source>
        <dbReference type="Pfam" id="PF04542"/>
    </source>
</evidence>
<keyword evidence="3" id="KW-0805">Transcription regulation</keyword>
<dbReference type="Pfam" id="PF04542">
    <property type="entry name" value="Sigma70_r2"/>
    <property type="match status" value="1"/>
</dbReference>
<keyword evidence="5" id="KW-0804">Transcription</keyword>
<sequence>MSEHAALAERFEAHRERLRAVAYRMLGTAGEADDAVQEAWLRLTRADPARIDSLEAWLRTVVSRVCLDMLRARATRREDPLGWHSPVQAEDGDPEHEAELIDSVGRAMLVVLDALGPAERVAFVLHDVFAVPFDQIAAVVDRSPDAAKKLASRARRRVRGAPAAPPAELAAQRRVVEAFLAAARGGDLEALLAVLAPGVVRTADAAALAPGRPRTVTGARDVAREMRMFGRRARYAAPALVGGAAGAVVAPHGRLLLALAVTVRDGRVAAYEMIADPDRLRALDIAVLDTTVLDNEHRPEPA</sequence>
<dbReference type="Gene3D" id="3.10.450.50">
    <property type="match status" value="1"/>
</dbReference>
<evidence type="ECO:0000256" key="1">
    <source>
        <dbReference type="ARBA" id="ARBA00010641"/>
    </source>
</evidence>
<dbReference type="AlphaFoldDB" id="A0A5D0NC50"/>
<protein>
    <submittedName>
        <fullName evidence="8">Sigma-70 family RNA polymerase sigma factor</fullName>
    </submittedName>
</protein>